<proteinExistence type="predicted"/>
<dbReference type="EMBL" id="JABANE010000008">
    <property type="protein sequence ID" value="NME67184.1"/>
    <property type="molecule type" value="Genomic_DNA"/>
</dbReference>
<evidence type="ECO:0000313" key="1">
    <source>
        <dbReference type="EMBL" id="NME67184.1"/>
    </source>
</evidence>
<dbReference type="AlphaFoldDB" id="A0A7X9P1Y2"/>
<protein>
    <submittedName>
        <fullName evidence="1">Uncharacterized protein</fullName>
    </submittedName>
</protein>
<comment type="caution">
    <text evidence="1">The sequence shown here is derived from an EMBL/GenBank/DDBJ whole genome shotgun (WGS) entry which is preliminary data.</text>
</comment>
<dbReference type="RefSeq" id="WP_169655345.1">
    <property type="nucleotide sequence ID" value="NZ_JABANE010000008.1"/>
</dbReference>
<name>A0A7X9P1Y2_9BACT</name>
<keyword evidence="2" id="KW-1185">Reference proteome</keyword>
<sequence>MNLTKEEKSAIELLKGVLNSCLNGEDIRISTADHNSIKSVLGFDIKASTLKKKEVKEIKRGKSDFKIIITNTMGSTYPDTYGFFPFQIKELKR</sequence>
<gene>
    <name evidence="1" type="ORF">HHU12_04315</name>
</gene>
<evidence type="ECO:0000313" key="2">
    <source>
        <dbReference type="Proteomes" id="UP000576082"/>
    </source>
</evidence>
<dbReference type="Proteomes" id="UP000576082">
    <property type="component" value="Unassembled WGS sequence"/>
</dbReference>
<accession>A0A7X9P1Y2</accession>
<reference evidence="1 2" key="1">
    <citation type="submission" date="2020-04" db="EMBL/GenBank/DDBJ databases">
        <title>Flammeovirga sp. SR4, a novel species isolated from seawater.</title>
        <authorList>
            <person name="Wang X."/>
        </authorList>
    </citation>
    <scope>NUCLEOTIDE SEQUENCE [LARGE SCALE GENOMIC DNA]</scope>
    <source>
        <strain evidence="1 2">ATCC 23126</strain>
    </source>
</reference>
<organism evidence="1 2">
    <name type="scientific">Flammeovirga aprica JL-4</name>
    <dbReference type="NCBI Taxonomy" id="694437"/>
    <lineage>
        <taxon>Bacteria</taxon>
        <taxon>Pseudomonadati</taxon>
        <taxon>Bacteroidota</taxon>
        <taxon>Cytophagia</taxon>
        <taxon>Cytophagales</taxon>
        <taxon>Flammeovirgaceae</taxon>
        <taxon>Flammeovirga</taxon>
    </lineage>
</organism>